<proteinExistence type="predicted"/>
<dbReference type="EMBL" id="KZ060559">
    <property type="protein sequence ID" value="PIO12130.1"/>
    <property type="molecule type" value="Genomic_DNA"/>
</dbReference>
<accession>A0A2G9Q979</accession>
<protein>
    <submittedName>
        <fullName evidence="1">Uncharacterized protein</fullName>
    </submittedName>
</protein>
<dbReference type="AlphaFoldDB" id="A0A2G9Q979"/>
<sequence>MNSDRYSGTQMAVTGTQMGCDRYSGTEMDCD</sequence>
<name>A0A2G9Q979_AQUCT</name>
<evidence type="ECO:0000313" key="1">
    <source>
        <dbReference type="EMBL" id="PIO12130.1"/>
    </source>
</evidence>
<gene>
    <name evidence="1" type="ORF">AB205_0121060</name>
</gene>
<organism evidence="1 2">
    <name type="scientific">Aquarana catesbeiana</name>
    <name type="common">American bullfrog</name>
    <name type="synonym">Rana catesbeiana</name>
    <dbReference type="NCBI Taxonomy" id="8400"/>
    <lineage>
        <taxon>Eukaryota</taxon>
        <taxon>Metazoa</taxon>
        <taxon>Chordata</taxon>
        <taxon>Craniata</taxon>
        <taxon>Vertebrata</taxon>
        <taxon>Euteleostomi</taxon>
        <taxon>Amphibia</taxon>
        <taxon>Batrachia</taxon>
        <taxon>Anura</taxon>
        <taxon>Neobatrachia</taxon>
        <taxon>Ranoidea</taxon>
        <taxon>Ranidae</taxon>
        <taxon>Aquarana</taxon>
    </lineage>
</organism>
<dbReference type="Proteomes" id="UP000228934">
    <property type="component" value="Unassembled WGS sequence"/>
</dbReference>
<feature type="non-terminal residue" evidence="1">
    <location>
        <position position="31"/>
    </location>
</feature>
<keyword evidence="2" id="KW-1185">Reference proteome</keyword>
<reference evidence="2" key="1">
    <citation type="journal article" date="2017" name="Nat. Commun.">
        <title>The North American bullfrog draft genome provides insight into hormonal regulation of long noncoding RNA.</title>
        <authorList>
            <person name="Hammond S.A."/>
            <person name="Warren R.L."/>
            <person name="Vandervalk B.P."/>
            <person name="Kucuk E."/>
            <person name="Khan H."/>
            <person name="Gibb E.A."/>
            <person name="Pandoh P."/>
            <person name="Kirk H."/>
            <person name="Zhao Y."/>
            <person name="Jones M."/>
            <person name="Mungall A.J."/>
            <person name="Coope R."/>
            <person name="Pleasance S."/>
            <person name="Moore R.A."/>
            <person name="Holt R.A."/>
            <person name="Round J.M."/>
            <person name="Ohora S."/>
            <person name="Walle B.V."/>
            <person name="Veldhoen N."/>
            <person name="Helbing C.C."/>
            <person name="Birol I."/>
        </authorList>
    </citation>
    <scope>NUCLEOTIDE SEQUENCE [LARGE SCALE GENOMIC DNA]</scope>
</reference>
<evidence type="ECO:0000313" key="2">
    <source>
        <dbReference type="Proteomes" id="UP000228934"/>
    </source>
</evidence>